<evidence type="ECO:0000259" key="8">
    <source>
        <dbReference type="Pfam" id="PF02540"/>
    </source>
</evidence>
<dbReference type="AlphaFoldDB" id="A0A3N0AX52"/>
<dbReference type="Proteomes" id="UP000269591">
    <property type="component" value="Unassembled WGS sequence"/>
</dbReference>
<feature type="domain" description="NAD/GMP synthase" evidence="8">
    <location>
        <begin position="11"/>
        <end position="262"/>
    </location>
</feature>
<dbReference type="Pfam" id="PF02540">
    <property type="entry name" value="NAD_synthase"/>
    <property type="match status" value="1"/>
</dbReference>
<evidence type="ECO:0000256" key="4">
    <source>
        <dbReference type="ARBA" id="ARBA00022840"/>
    </source>
</evidence>
<dbReference type="PANTHER" id="PTHR23090">
    <property type="entry name" value="NH 3 /GLUTAMINE-DEPENDENT NAD + SYNTHETASE"/>
    <property type="match status" value="1"/>
</dbReference>
<keyword evidence="5 6" id="KW-0520">NAD</keyword>
<dbReference type="NCBIfam" id="TIGR00552">
    <property type="entry name" value="nadE"/>
    <property type="match status" value="1"/>
</dbReference>
<dbReference type="SUPFAM" id="SSF52402">
    <property type="entry name" value="Adenine nucleotide alpha hydrolases-like"/>
    <property type="match status" value="1"/>
</dbReference>
<evidence type="ECO:0000256" key="5">
    <source>
        <dbReference type="ARBA" id="ARBA00023027"/>
    </source>
</evidence>
<evidence type="ECO:0000256" key="1">
    <source>
        <dbReference type="ARBA" id="ARBA00004790"/>
    </source>
</evidence>
<evidence type="ECO:0000256" key="6">
    <source>
        <dbReference type="RuleBase" id="RU003811"/>
    </source>
</evidence>
<keyword evidence="4 6" id="KW-0067">ATP-binding</keyword>
<proteinExistence type="inferred from homology"/>
<comment type="caution">
    <text evidence="9">The sequence shown here is derived from an EMBL/GenBank/DDBJ whole genome shotgun (WGS) entry which is preliminary data.</text>
</comment>
<keyword evidence="3 6" id="KW-0547">Nucleotide-binding</keyword>
<evidence type="ECO:0000256" key="7">
    <source>
        <dbReference type="RuleBase" id="RU003812"/>
    </source>
</evidence>
<keyword evidence="10" id="KW-1185">Reference proteome</keyword>
<keyword evidence="2 6" id="KW-0436">Ligase</keyword>
<dbReference type="EC" id="6.3.1.5" evidence="7"/>
<dbReference type="GO" id="GO:0004359">
    <property type="term" value="F:glutaminase activity"/>
    <property type="evidence" value="ECO:0007669"/>
    <property type="project" value="InterPro"/>
</dbReference>
<evidence type="ECO:0000313" key="9">
    <source>
        <dbReference type="EMBL" id="RNL39154.1"/>
    </source>
</evidence>
<dbReference type="OrthoDB" id="9760188at2"/>
<evidence type="ECO:0000256" key="3">
    <source>
        <dbReference type="ARBA" id="ARBA00022741"/>
    </source>
</evidence>
<dbReference type="InterPro" id="IPR003694">
    <property type="entry name" value="NAD_synthase"/>
</dbReference>
<dbReference type="UniPathway" id="UPA00253">
    <property type="reaction ID" value="UER00333"/>
</dbReference>
<dbReference type="GO" id="GO:0005737">
    <property type="term" value="C:cytoplasm"/>
    <property type="evidence" value="ECO:0007669"/>
    <property type="project" value="InterPro"/>
</dbReference>
<evidence type="ECO:0000256" key="2">
    <source>
        <dbReference type="ARBA" id="ARBA00022598"/>
    </source>
</evidence>
<dbReference type="InterPro" id="IPR022310">
    <property type="entry name" value="NAD/GMP_synthase"/>
</dbReference>
<dbReference type="PANTHER" id="PTHR23090:SF9">
    <property type="entry name" value="GLUTAMINE-DEPENDENT NAD(+) SYNTHETASE"/>
    <property type="match status" value="1"/>
</dbReference>
<name>A0A3N0AX52_9ACTN</name>
<evidence type="ECO:0000313" key="10">
    <source>
        <dbReference type="Proteomes" id="UP000269591"/>
    </source>
</evidence>
<dbReference type="RefSeq" id="WP_123209155.1">
    <property type="nucleotide sequence ID" value="NZ_JBHTHO010000010.1"/>
</dbReference>
<dbReference type="GO" id="GO:0005524">
    <property type="term" value="F:ATP binding"/>
    <property type="evidence" value="ECO:0007669"/>
    <property type="project" value="UniProtKB-KW"/>
</dbReference>
<reference evidence="10" key="1">
    <citation type="submission" date="2018-05" db="EMBL/GenBank/DDBJ databases">
        <title>Genome Sequencing of selected type strains of the family Eggerthellaceae.</title>
        <authorList>
            <person name="Danylec N."/>
            <person name="Stoll D.A."/>
            <person name="Doetsch A."/>
            <person name="Huch M."/>
        </authorList>
    </citation>
    <scope>NUCLEOTIDE SEQUENCE [LARGE SCALE GENOMIC DNA]</scope>
    <source>
        <strain evidence="10">DSM 24851</strain>
    </source>
</reference>
<accession>A0A3N0AX52</accession>
<comment type="pathway">
    <text evidence="1">Cofactor biosynthesis; NAD(+) biosynthesis.</text>
</comment>
<dbReference type="InterPro" id="IPR014729">
    <property type="entry name" value="Rossmann-like_a/b/a_fold"/>
</dbReference>
<dbReference type="EMBL" id="QIBX01000013">
    <property type="protein sequence ID" value="RNL39154.1"/>
    <property type="molecule type" value="Genomic_DNA"/>
</dbReference>
<dbReference type="FunFam" id="3.40.50.620:FF:000106">
    <property type="entry name" value="Glutamine-dependent NAD(+) synthetase"/>
    <property type="match status" value="1"/>
</dbReference>
<sequence>MTPEDQYRICVDGLSDFAAGIGATDVVLGLSGGIDSSLVACMCVDTFGADHVHGYMLPGPYSSEHSLVDAQELGRNLGLHVERVSIVEPYEAFAHVLGPHCAADCASFTGLAAENTQARCRMVVLMALSNAHGWMMVNTGNKSEAMMGYSTLYGDTAGAYAPIGGLYKTDVFAVCRWLNESAARKGMTPPIPENVLVKPPSAELAPGQKDEDTLGSYAELDRILIDHVERGMDASALIAAGYDAEEVRRITGRVSSYEFKRALEPDFPSIPYV</sequence>
<dbReference type="Gene3D" id="3.40.50.620">
    <property type="entry name" value="HUPs"/>
    <property type="match status" value="1"/>
</dbReference>
<protein>
    <recommendedName>
        <fullName evidence="7">NH(3)-dependent NAD(+) synthetase</fullName>
        <ecNumber evidence="7">6.3.1.5</ecNumber>
    </recommendedName>
</protein>
<gene>
    <name evidence="9" type="primary">nadE</name>
    <name evidence="9" type="ORF">DMP06_07705</name>
</gene>
<organism evidence="9 10">
    <name type="scientific">Slackia equolifaciens</name>
    <dbReference type="NCBI Taxonomy" id="498718"/>
    <lineage>
        <taxon>Bacteria</taxon>
        <taxon>Bacillati</taxon>
        <taxon>Actinomycetota</taxon>
        <taxon>Coriobacteriia</taxon>
        <taxon>Eggerthellales</taxon>
        <taxon>Eggerthellaceae</taxon>
        <taxon>Slackia</taxon>
    </lineage>
</organism>
<comment type="similarity">
    <text evidence="6">Belongs to the NAD synthetase family.</text>
</comment>
<dbReference type="GO" id="GO:0003952">
    <property type="term" value="F:NAD+ synthase (glutamine-hydrolyzing) activity"/>
    <property type="evidence" value="ECO:0007669"/>
    <property type="project" value="InterPro"/>
</dbReference>
<dbReference type="GO" id="GO:0008795">
    <property type="term" value="F:NAD+ synthase activity"/>
    <property type="evidence" value="ECO:0007669"/>
    <property type="project" value="UniProtKB-EC"/>
</dbReference>
<comment type="catalytic activity">
    <reaction evidence="7">
        <text>deamido-NAD(+) + NH4(+) + ATP = AMP + diphosphate + NAD(+) + H(+)</text>
        <dbReference type="Rhea" id="RHEA:21188"/>
        <dbReference type="ChEBI" id="CHEBI:15378"/>
        <dbReference type="ChEBI" id="CHEBI:28938"/>
        <dbReference type="ChEBI" id="CHEBI:30616"/>
        <dbReference type="ChEBI" id="CHEBI:33019"/>
        <dbReference type="ChEBI" id="CHEBI:57540"/>
        <dbReference type="ChEBI" id="CHEBI:58437"/>
        <dbReference type="ChEBI" id="CHEBI:456215"/>
        <dbReference type="EC" id="6.3.1.5"/>
    </reaction>
</comment>
<dbReference type="CDD" id="cd00553">
    <property type="entry name" value="NAD_synthase"/>
    <property type="match status" value="1"/>
</dbReference>
<dbReference type="GO" id="GO:0009435">
    <property type="term" value="P:NAD+ biosynthetic process"/>
    <property type="evidence" value="ECO:0007669"/>
    <property type="project" value="UniProtKB-UniPathway"/>
</dbReference>